<gene>
    <name evidence="1" type="ORF">BA890_17755</name>
</gene>
<dbReference type="AlphaFoldDB" id="A0AAN0Y6A8"/>
<evidence type="ECO:0000313" key="2">
    <source>
        <dbReference type="Proteomes" id="UP000092741"/>
    </source>
</evidence>
<accession>A0AAN0Y6A8</accession>
<dbReference type="KEGG" id="vna:PN96_22260"/>
<sequence length="76" mass="8591">MGGVFSKRKEQVFKLKPHYEFSVDKDTGVIKTSLYCASELMRALKGVALAGQQFITRVFQWQVSSSVRFALYLGVL</sequence>
<evidence type="ECO:0000313" key="1">
    <source>
        <dbReference type="EMBL" id="ANQ14589.1"/>
    </source>
</evidence>
<reference evidence="1 2" key="1">
    <citation type="submission" date="2016-07" db="EMBL/GenBank/DDBJ databases">
        <title>Developing Vibrio natriegens as a novel, fast-growing host for biotechnology.</title>
        <authorList>
            <person name="Weinstock M.T."/>
            <person name="Hesek E.D."/>
            <person name="Wilson C.M."/>
            <person name="Gibson D.G."/>
        </authorList>
    </citation>
    <scope>NUCLEOTIDE SEQUENCE [LARGE SCALE GENOMIC DNA]</scope>
    <source>
        <strain evidence="1 2">ATCC 14048</strain>
    </source>
</reference>
<dbReference type="Proteomes" id="UP000092741">
    <property type="component" value="Chromosome 2"/>
</dbReference>
<name>A0AAN0Y6A8_VIBNA</name>
<organism evidence="1 2">
    <name type="scientific">Vibrio natriegens NBRC 15636 = ATCC 14048 = DSM 759</name>
    <dbReference type="NCBI Taxonomy" id="1219067"/>
    <lineage>
        <taxon>Bacteria</taxon>
        <taxon>Pseudomonadati</taxon>
        <taxon>Pseudomonadota</taxon>
        <taxon>Gammaproteobacteria</taxon>
        <taxon>Vibrionales</taxon>
        <taxon>Vibrionaceae</taxon>
        <taxon>Vibrio</taxon>
    </lineage>
</organism>
<protein>
    <submittedName>
        <fullName evidence="1">Uncharacterized protein</fullName>
    </submittedName>
</protein>
<proteinExistence type="predicted"/>
<keyword evidence="2" id="KW-1185">Reference proteome</keyword>
<dbReference type="EMBL" id="CP016346">
    <property type="protein sequence ID" value="ANQ14589.1"/>
    <property type="molecule type" value="Genomic_DNA"/>
</dbReference>